<dbReference type="HOGENOM" id="CLU_164683_1_0_9"/>
<dbReference type="Proteomes" id="UP000008915">
    <property type="component" value="Chromosome"/>
</dbReference>
<dbReference type="Pfam" id="PF14189">
    <property type="entry name" value="DUF4312"/>
    <property type="match status" value="1"/>
</dbReference>
<keyword evidence="2" id="KW-1185">Reference proteome</keyword>
<proteinExistence type="predicted"/>
<dbReference type="InterPro" id="IPR020037">
    <property type="entry name" value="DUF4312"/>
</dbReference>
<dbReference type="RefSeq" id="WP_013495966.1">
    <property type="nucleotide sequence ID" value="NC_014831.1"/>
</dbReference>
<name>E6SGS9_THEM7</name>
<reference evidence="2" key="2">
    <citation type="journal article" date="2010" name="Stand. Genomic Sci.">
        <title>Complete genome sequence of Thermaerobacter marianensis type strain (7p75aT).</title>
        <authorList>
            <person name="Han C."/>
            <person name="Gu W."/>
            <person name="Zhang X."/>
            <person name="Lapidus A."/>
            <person name="Nolan M."/>
            <person name="Copeland A."/>
            <person name="Lucas S."/>
            <person name="Glavina Del Rio T."/>
            <person name="Tice H."/>
            <person name="Cheng J."/>
            <person name="Tapia R."/>
            <person name="Goodwin L."/>
            <person name="Pitluck S."/>
            <person name="Pagani I."/>
            <person name="Ivanova N."/>
            <person name="Mavromatis K."/>
            <person name="Mikhailova N."/>
            <person name="Pati A."/>
            <person name="Chen A."/>
            <person name="Palaniappan K."/>
            <person name="Land M."/>
            <person name="Hauser L."/>
            <person name="Chang Y."/>
            <person name="Jeffries C."/>
            <person name="Schneider S."/>
            <person name="Rohde M."/>
            <person name="Goker M."/>
            <person name="Pukall R."/>
            <person name="Woyke T."/>
            <person name="Bristow J."/>
            <person name="Eisen J."/>
            <person name="Markowitz V."/>
            <person name="Hugenholtz P."/>
            <person name="Kyrpides N."/>
            <person name="Klenk H."/>
            <person name="Detter J."/>
        </authorList>
    </citation>
    <scope>NUCLEOTIDE SEQUENCE [LARGE SCALE GENOMIC DNA]</scope>
    <source>
        <strain evidence="2">ATCC 700841 / DSM 12885 / JCM 10246 / 7p75a</strain>
    </source>
</reference>
<evidence type="ECO:0008006" key="3">
    <source>
        <dbReference type="Google" id="ProtNLM"/>
    </source>
</evidence>
<accession>E6SGS9</accession>
<dbReference type="STRING" id="644966.Tmar_1554"/>
<organism evidence="1 2">
    <name type="scientific">Thermaerobacter marianensis (strain ATCC 700841 / DSM 12885 / JCM 10246 / 7p75a)</name>
    <dbReference type="NCBI Taxonomy" id="644966"/>
    <lineage>
        <taxon>Bacteria</taxon>
        <taxon>Bacillati</taxon>
        <taxon>Bacillota</taxon>
        <taxon>Clostridia</taxon>
        <taxon>Eubacteriales</taxon>
        <taxon>Clostridiales Family XVII. Incertae Sedis</taxon>
        <taxon>Thermaerobacter</taxon>
    </lineage>
</organism>
<dbReference type="OrthoDB" id="4202626at2"/>
<dbReference type="AlphaFoldDB" id="E6SGS9"/>
<evidence type="ECO:0000313" key="1">
    <source>
        <dbReference type="EMBL" id="ADU51663.1"/>
    </source>
</evidence>
<protein>
    <recommendedName>
        <fullName evidence="3">Cytoplasmic protein</fullName>
    </recommendedName>
</protein>
<sequence>MSQRCSRFHCELVRTSLSGTGETTEEALNQILARLRRQVLQRVRGTVLFMAPVHVEVTRLDIRSYTERFLWLFWPRTRHRVDMEVQIDVEVRWLEILG</sequence>
<dbReference type="EMBL" id="CP002344">
    <property type="protein sequence ID" value="ADU51663.1"/>
    <property type="molecule type" value="Genomic_DNA"/>
</dbReference>
<reference evidence="1 2" key="1">
    <citation type="journal article" date="2010" name="Stand. Genomic Sci.">
        <title>Complete genome sequence of Thermaerobacter marianensis type strain (7p75a).</title>
        <authorList>
            <person name="Han C."/>
            <person name="Gu W."/>
            <person name="Zhang X."/>
            <person name="Lapidus A."/>
            <person name="Nolan M."/>
            <person name="Copeland A."/>
            <person name="Lucas S."/>
            <person name="Del Rio T.G."/>
            <person name="Tice H."/>
            <person name="Cheng J.F."/>
            <person name="Tapia R."/>
            <person name="Goodwin L."/>
            <person name="Pitluck S."/>
            <person name="Pagani I."/>
            <person name="Ivanova N."/>
            <person name="Mavromatis K."/>
            <person name="Mikhailova N."/>
            <person name="Pati A."/>
            <person name="Chen A."/>
            <person name="Palaniappan K."/>
            <person name="Land M."/>
            <person name="Hauser L."/>
            <person name="Chang Y.J."/>
            <person name="Jeffries C.D."/>
            <person name="Schneider S."/>
            <person name="Rohde M."/>
            <person name="Goker M."/>
            <person name="Pukall R."/>
            <person name="Woyke T."/>
            <person name="Bristow J."/>
            <person name="Eisen J.A."/>
            <person name="Markowitz V."/>
            <person name="Hugenholtz P."/>
            <person name="Kyrpides N.C."/>
            <person name="Klenk H.P."/>
            <person name="Detter J.C."/>
        </authorList>
    </citation>
    <scope>NUCLEOTIDE SEQUENCE [LARGE SCALE GENOMIC DNA]</scope>
    <source>
        <strain evidence="2">ATCC 700841 / DSM 12885 / JCM 10246 / 7p75a</strain>
    </source>
</reference>
<evidence type="ECO:0000313" key="2">
    <source>
        <dbReference type="Proteomes" id="UP000008915"/>
    </source>
</evidence>
<gene>
    <name evidence="1" type="ordered locus">Tmar_1554</name>
</gene>
<dbReference type="KEGG" id="tmr:Tmar_1554"/>